<dbReference type="PANTHER" id="PTHR42834:SF1">
    <property type="entry name" value="ENDONUCLEASE_EXONUCLEASE_PHOSPHATASE FAMILY PROTEIN (AFU_ORTHOLOGUE AFUA_3G09210)"/>
    <property type="match status" value="1"/>
</dbReference>
<evidence type="ECO:0000256" key="1">
    <source>
        <dbReference type="SAM" id="SignalP"/>
    </source>
</evidence>
<dbReference type="InterPro" id="IPR036691">
    <property type="entry name" value="Endo/exonu/phosph_ase_sf"/>
</dbReference>
<comment type="caution">
    <text evidence="3">The sequence shown here is derived from an EMBL/GenBank/DDBJ whole genome shotgun (WGS) entry which is preliminary data.</text>
</comment>
<evidence type="ECO:0000313" key="4">
    <source>
        <dbReference type="Proteomes" id="UP000249819"/>
    </source>
</evidence>
<dbReference type="InterPro" id="IPR005135">
    <property type="entry name" value="Endo/exonuclease/phosphatase"/>
</dbReference>
<dbReference type="EMBL" id="QLMA01000009">
    <property type="protein sequence ID" value="RAJ75649.1"/>
    <property type="molecule type" value="Genomic_DNA"/>
</dbReference>
<dbReference type="Gene3D" id="3.60.10.10">
    <property type="entry name" value="Endonuclease/exonuclease/phosphatase"/>
    <property type="match status" value="1"/>
</dbReference>
<reference evidence="3 4" key="1">
    <citation type="submission" date="2018-06" db="EMBL/GenBank/DDBJ databases">
        <title>Genomic Encyclopedia of Archaeal and Bacterial Type Strains, Phase II (KMG-II): from individual species to whole genera.</title>
        <authorList>
            <person name="Goeker M."/>
        </authorList>
    </citation>
    <scope>NUCLEOTIDE SEQUENCE [LARGE SCALE GENOMIC DNA]</scope>
    <source>
        <strain evidence="3 4">DSM 29821</strain>
    </source>
</reference>
<sequence length="348" mass="39392">MQRKKFFFLGFLLAFCCGAFAQTKQYKVVNIGFYNLENFYDTVHQHGVNDYEFLPEGKKRYTGQVYLDKLNNLSSVIKDIGTAISPEGLTILGVSEIENRSVLEDLANHPNLKSRNYKIVHYDSPDARGVDVALFYNPTHFTVLDSRPLRVDLPPDANGYRHKTRDILWVKGSLDGQTFHIFVNHWPSRLGGEAASAPNRAAAAQVCRQMIDSISQSEPAASIVVMGDLNDNPTNESITKVLKAGGNQDKLKAGELFNPWVSFYNKGIGTLAYQDAWALFDQIMISQPLLGKKDDQFRFYRANIFKRDDMIQSSGKYKGYPKRTYDFDNYAGGFSDHFPTYLTFIKAL</sequence>
<dbReference type="OrthoDB" id="9802724at2"/>
<feature type="chain" id="PRO_5016238285" description="Endonuclease/exonuclease/phosphatase domain-containing protein" evidence="1">
    <location>
        <begin position="22"/>
        <end position="348"/>
    </location>
</feature>
<dbReference type="RefSeq" id="WP_111594801.1">
    <property type="nucleotide sequence ID" value="NZ_QLMA01000009.1"/>
</dbReference>
<dbReference type="AlphaFoldDB" id="A0A327VQC2"/>
<name>A0A327VQC2_9BACT</name>
<dbReference type="Proteomes" id="UP000249819">
    <property type="component" value="Unassembled WGS sequence"/>
</dbReference>
<organism evidence="3 4">
    <name type="scientific">Chitinophaga dinghuensis</name>
    <dbReference type="NCBI Taxonomy" id="1539050"/>
    <lineage>
        <taxon>Bacteria</taxon>
        <taxon>Pseudomonadati</taxon>
        <taxon>Bacteroidota</taxon>
        <taxon>Chitinophagia</taxon>
        <taxon>Chitinophagales</taxon>
        <taxon>Chitinophagaceae</taxon>
        <taxon>Chitinophaga</taxon>
    </lineage>
</organism>
<keyword evidence="1" id="KW-0732">Signal</keyword>
<feature type="signal peptide" evidence="1">
    <location>
        <begin position="1"/>
        <end position="21"/>
    </location>
</feature>
<dbReference type="GO" id="GO:0003824">
    <property type="term" value="F:catalytic activity"/>
    <property type="evidence" value="ECO:0007669"/>
    <property type="project" value="InterPro"/>
</dbReference>
<keyword evidence="4" id="KW-1185">Reference proteome</keyword>
<evidence type="ECO:0000259" key="2">
    <source>
        <dbReference type="Pfam" id="PF19580"/>
    </source>
</evidence>
<dbReference type="SUPFAM" id="SSF56219">
    <property type="entry name" value="DNase I-like"/>
    <property type="match status" value="1"/>
</dbReference>
<proteinExistence type="predicted"/>
<dbReference type="Pfam" id="PF19580">
    <property type="entry name" value="Exo_endo_phos_3"/>
    <property type="match status" value="1"/>
</dbReference>
<evidence type="ECO:0000313" key="3">
    <source>
        <dbReference type="EMBL" id="RAJ75649.1"/>
    </source>
</evidence>
<gene>
    <name evidence="3" type="ORF">CLV59_109263</name>
</gene>
<accession>A0A327VQC2</accession>
<protein>
    <recommendedName>
        <fullName evidence="2">Endonuclease/exonuclease/phosphatase domain-containing protein</fullName>
    </recommendedName>
</protein>
<feature type="domain" description="Endonuclease/exonuclease/phosphatase" evidence="2">
    <location>
        <begin position="31"/>
        <end position="344"/>
    </location>
</feature>
<dbReference type="PANTHER" id="PTHR42834">
    <property type="entry name" value="ENDONUCLEASE/EXONUCLEASE/PHOSPHATASE FAMILY PROTEIN (AFU_ORTHOLOGUE AFUA_3G09210)"/>
    <property type="match status" value="1"/>
</dbReference>